<organism evidence="3 4">
    <name type="scientific">Leeia speluncae</name>
    <dbReference type="NCBI Taxonomy" id="2884804"/>
    <lineage>
        <taxon>Bacteria</taxon>
        <taxon>Pseudomonadati</taxon>
        <taxon>Pseudomonadota</taxon>
        <taxon>Betaproteobacteria</taxon>
        <taxon>Neisseriales</taxon>
        <taxon>Leeiaceae</taxon>
        <taxon>Leeia</taxon>
    </lineage>
</organism>
<evidence type="ECO:0000313" key="4">
    <source>
        <dbReference type="Proteomes" id="UP001165395"/>
    </source>
</evidence>
<dbReference type="InterPro" id="IPR011042">
    <property type="entry name" value="6-blade_b-propeller_TolB-like"/>
</dbReference>
<comment type="caution">
    <text evidence="3">The sequence shown here is derived from an EMBL/GenBank/DDBJ whole genome shotgun (WGS) entry which is preliminary data.</text>
</comment>
<dbReference type="Proteomes" id="UP001165395">
    <property type="component" value="Unassembled WGS sequence"/>
</dbReference>
<dbReference type="InterPro" id="IPR054539">
    <property type="entry name" value="Beta-prop_PDH"/>
</dbReference>
<evidence type="ECO:0000256" key="1">
    <source>
        <dbReference type="SAM" id="SignalP"/>
    </source>
</evidence>
<feature type="chain" id="PRO_5045605219" evidence="1">
    <location>
        <begin position="24"/>
        <end position="405"/>
    </location>
</feature>
<dbReference type="EMBL" id="JAJBZT010000007">
    <property type="protein sequence ID" value="MCB6184422.1"/>
    <property type="molecule type" value="Genomic_DNA"/>
</dbReference>
<feature type="signal peptide" evidence="1">
    <location>
        <begin position="1"/>
        <end position="23"/>
    </location>
</feature>
<reference evidence="3" key="1">
    <citation type="submission" date="2021-10" db="EMBL/GenBank/DDBJ databases">
        <title>The complete genome sequence of Leeia sp. TBRC 13508.</title>
        <authorList>
            <person name="Charoenyingcharoen P."/>
            <person name="Yukphan P."/>
        </authorList>
    </citation>
    <scope>NUCLEOTIDE SEQUENCE</scope>
    <source>
        <strain evidence="3">TBRC 13508</strain>
    </source>
</reference>
<protein>
    <submittedName>
        <fullName evidence="3">PQQ-dependent sugar dehydrogenase</fullName>
    </submittedName>
</protein>
<evidence type="ECO:0000259" key="2">
    <source>
        <dbReference type="Pfam" id="PF22807"/>
    </source>
</evidence>
<gene>
    <name evidence="3" type="ORF">LIN78_12785</name>
</gene>
<dbReference type="PANTHER" id="PTHR19328">
    <property type="entry name" value="HEDGEHOG-INTERACTING PROTEIN"/>
    <property type="match status" value="1"/>
</dbReference>
<dbReference type="InterPro" id="IPR011041">
    <property type="entry name" value="Quinoprot_gluc/sorb_DH_b-prop"/>
</dbReference>
<keyword evidence="4" id="KW-1185">Reference proteome</keyword>
<dbReference type="Pfam" id="PF22807">
    <property type="entry name" value="TrAA12"/>
    <property type="match status" value="1"/>
</dbReference>
<dbReference type="RefSeq" id="WP_227181233.1">
    <property type="nucleotide sequence ID" value="NZ_JAJBZT010000007.1"/>
</dbReference>
<proteinExistence type="predicted"/>
<dbReference type="Gene3D" id="2.120.10.30">
    <property type="entry name" value="TolB, C-terminal domain"/>
    <property type="match status" value="1"/>
</dbReference>
<keyword evidence="1" id="KW-0732">Signal</keyword>
<dbReference type="PANTHER" id="PTHR19328:SF53">
    <property type="entry name" value="MEMBRANE PROTEIN"/>
    <property type="match status" value="1"/>
</dbReference>
<feature type="domain" description="Pyrroloquinoline quinone-dependent pyranose dehydrogenase beta-propeller" evidence="2">
    <location>
        <begin position="42"/>
        <end position="355"/>
    </location>
</feature>
<sequence length="405" mass="43454">MIKKLIRTTSLTTIFMASAHVMAAGYPTSGTCDGFPKINVTTPAGFCVGLVAEGFTFPRGILPLANGEALLVDMGGWQNNKGSIWKLKFSGGKTEKTKLLDKIDRPHGVIQGPDGMAYVGYVGGVFRFNPLDSAPKKEDLIGGSSALPALPSTGRHPLVSLLFNKEGDLLVNTGSESDNCDSAAGQAICKEAEGKEARGVVRKYKFDKPGGKLVEWSVFASGLRNSVALALHAKSGQVWQGENSRDAIGRKLNLPNDNDLPHDEINQLVAGTNYGWPYCYDNQLASPEFPKYDCKKTTAPAKLLPGHAAPLGMIFYTGKQFPAEYAGNLIVGFHGYRDNGHRLVSFKTNDQGAPQGNFKVLIDGWGAKGAQPMGAPVDVRMASDGSLLMTEDRNADVLRMVYVGK</sequence>
<name>A0ABS8D8H1_9NEIS</name>
<dbReference type="SUPFAM" id="SSF50952">
    <property type="entry name" value="Soluble quinoprotein glucose dehydrogenase"/>
    <property type="match status" value="1"/>
</dbReference>
<accession>A0ABS8D8H1</accession>
<evidence type="ECO:0000313" key="3">
    <source>
        <dbReference type="EMBL" id="MCB6184422.1"/>
    </source>
</evidence>